<dbReference type="Proteomes" id="UP000034799">
    <property type="component" value="Unassembled WGS sequence"/>
</dbReference>
<organism evidence="2 3">
    <name type="scientific">candidate division WS6 bacterium GW2011_GWF2_39_15</name>
    <dbReference type="NCBI Taxonomy" id="1619100"/>
    <lineage>
        <taxon>Bacteria</taxon>
        <taxon>Candidatus Dojkabacteria</taxon>
    </lineage>
</organism>
<feature type="signal peptide" evidence="1">
    <location>
        <begin position="1"/>
        <end position="18"/>
    </location>
</feature>
<comment type="caution">
    <text evidence="2">The sequence shown here is derived from an EMBL/GenBank/DDBJ whole genome shotgun (WGS) entry which is preliminary data.</text>
</comment>
<evidence type="ECO:0000256" key="1">
    <source>
        <dbReference type="SAM" id="SignalP"/>
    </source>
</evidence>
<name>A0A0G0Q6G7_9BACT</name>
<evidence type="ECO:0000313" key="3">
    <source>
        <dbReference type="Proteomes" id="UP000034799"/>
    </source>
</evidence>
<dbReference type="AlphaFoldDB" id="A0A0G0Q6G7"/>
<evidence type="ECO:0000313" key="2">
    <source>
        <dbReference type="EMBL" id="KKR06015.1"/>
    </source>
</evidence>
<sequence>MKRILSSLVVIAALGALAVSSTLAVFSDTEIISGNTIATSTLDLTLNHSEGKPFSIENAVPGTMSEWEYADIFNSGDLPFEAYMSFDMTSGAPALWNAVVVELETAGGDGICNTDDFAENTIYNGPIADFADETLVSTIDFWHLANEDDASGTPEDNVRAGWTERICQRVGVAEDAPEEAMDASVTFDEIVLTAQDND</sequence>
<protein>
    <recommendedName>
        <fullName evidence="4">SipW-cognate class signal peptide</fullName>
    </recommendedName>
</protein>
<proteinExistence type="predicted"/>
<evidence type="ECO:0008006" key="4">
    <source>
        <dbReference type="Google" id="ProtNLM"/>
    </source>
</evidence>
<dbReference type="EMBL" id="LBWK01000001">
    <property type="protein sequence ID" value="KKR06015.1"/>
    <property type="molecule type" value="Genomic_DNA"/>
</dbReference>
<keyword evidence="1" id="KW-0732">Signal</keyword>
<accession>A0A0G0Q6G7</accession>
<gene>
    <name evidence="2" type="ORF">UT34_C0001G0055</name>
</gene>
<reference evidence="2 3" key="1">
    <citation type="journal article" date="2015" name="Nature">
        <title>rRNA introns, odd ribosomes, and small enigmatic genomes across a large radiation of phyla.</title>
        <authorList>
            <person name="Brown C.T."/>
            <person name="Hug L.A."/>
            <person name="Thomas B.C."/>
            <person name="Sharon I."/>
            <person name="Castelle C.J."/>
            <person name="Singh A."/>
            <person name="Wilkins M.J."/>
            <person name="Williams K.H."/>
            <person name="Banfield J.F."/>
        </authorList>
    </citation>
    <scope>NUCLEOTIDE SEQUENCE [LARGE SCALE GENOMIC DNA]</scope>
</reference>
<feature type="chain" id="PRO_5002534005" description="SipW-cognate class signal peptide" evidence="1">
    <location>
        <begin position="19"/>
        <end position="198"/>
    </location>
</feature>